<dbReference type="InterPro" id="IPR003029">
    <property type="entry name" value="S1_domain"/>
</dbReference>
<protein>
    <recommendedName>
        <fullName evidence="7">Transcription termination/antitermination protein NusA</fullName>
    </recommendedName>
</protein>
<comment type="subcellular location">
    <subcellularLocation>
        <location evidence="7">Cytoplasm</location>
    </subcellularLocation>
</comment>
<dbReference type="SUPFAM" id="SSF69705">
    <property type="entry name" value="Transcription factor NusA, N-terminal domain"/>
    <property type="match status" value="1"/>
</dbReference>
<dbReference type="InterPro" id="IPR025249">
    <property type="entry name" value="TF_NusA_KH_1st"/>
</dbReference>
<evidence type="ECO:0000313" key="9">
    <source>
        <dbReference type="EMBL" id="HHF57998.1"/>
    </source>
</evidence>
<dbReference type="GO" id="GO:0005829">
    <property type="term" value="C:cytosol"/>
    <property type="evidence" value="ECO:0007669"/>
    <property type="project" value="TreeGrafter"/>
</dbReference>
<dbReference type="InterPro" id="IPR012340">
    <property type="entry name" value="NA-bd_OB-fold"/>
</dbReference>
<dbReference type="SUPFAM" id="SSF54814">
    <property type="entry name" value="Prokaryotic type KH domain (KH-domain type II)"/>
    <property type="match status" value="1"/>
</dbReference>
<gene>
    <name evidence="7 9" type="primary">nusA</name>
    <name evidence="9" type="ORF">ENL41_01075</name>
</gene>
<dbReference type="Pfam" id="PF00575">
    <property type="entry name" value="S1"/>
    <property type="match status" value="1"/>
</dbReference>
<evidence type="ECO:0000256" key="2">
    <source>
        <dbReference type="ARBA" id="ARBA00022490"/>
    </source>
</evidence>
<evidence type="ECO:0000259" key="8">
    <source>
        <dbReference type="PROSITE" id="PS50126"/>
    </source>
</evidence>
<evidence type="ECO:0000256" key="3">
    <source>
        <dbReference type="ARBA" id="ARBA00022814"/>
    </source>
</evidence>
<dbReference type="SUPFAM" id="SSF50249">
    <property type="entry name" value="Nucleic acid-binding proteins"/>
    <property type="match status" value="1"/>
</dbReference>
<comment type="caution">
    <text evidence="9">The sequence shown here is derived from an EMBL/GenBank/DDBJ whole genome shotgun (WGS) entry which is preliminary data.</text>
</comment>
<dbReference type="PANTHER" id="PTHR22648">
    <property type="entry name" value="TRANSCRIPTION TERMINATION FACTOR NUSA"/>
    <property type="match status" value="1"/>
</dbReference>
<accession>A0A7C5M9U8</accession>
<keyword evidence="2 7" id="KW-0963">Cytoplasm</keyword>
<organism evidence="9">
    <name type="scientific">candidate division WOR-3 bacterium</name>
    <dbReference type="NCBI Taxonomy" id="2052148"/>
    <lineage>
        <taxon>Bacteria</taxon>
        <taxon>Bacteria division WOR-3</taxon>
    </lineage>
</organism>
<evidence type="ECO:0000256" key="7">
    <source>
        <dbReference type="HAMAP-Rule" id="MF_00945"/>
    </source>
</evidence>
<dbReference type="SUPFAM" id="SSF47794">
    <property type="entry name" value="Rad51 N-terminal domain-like"/>
    <property type="match status" value="1"/>
</dbReference>
<dbReference type="HAMAP" id="MF_00945_B">
    <property type="entry name" value="NusA_B"/>
    <property type="match status" value="1"/>
</dbReference>
<dbReference type="GO" id="GO:0000166">
    <property type="term" value="F:nucleotide binding"/>
    <property type="evidence" value="ECO:0007669"/>
    <property type="project" value="InterPro"/>
</dbReference>
<dbReference type="InterPro" id="IPR030842">
    <property type="entry name" value="TF_NusA_bacterial"/>
</dbReference>
<keyword evidence="4 7" id="KW-0694">RNA-binding</keyword>
<evidence type="ECO:0000256" key="4">
    <source>
        <dbReference type="ARBA" id="ARBA00022884"/>
    </source>
</evidence>
<comment type="function">
    <text evidence="7">Participates in both transcription termination and antitermination.</text>
</comment>
<evidence type="ECO:0000256" key="1">
    <source>
        <dbReference type="ARBA" id="ARBA00022472"/>
    </source>
</evidence>
<keyword evidence="3 7" id="KW-0889">Transcription antitermination</keyword>
<dbReference type="GO" id="GO:0031564">
    <property type="term" value="P:transcription antitermination"/>
    <property type="evidence" value="ECO:0007669"/>
    <property type="project" value="UniProtKB-UniRule"/>
</dbReference>
<dbReference type="CDD" id="cd02134">
    <property type="entry name" value="KH-II_NusA_rpt1"/>
    <property type="match status" value="1"/>
</dbReference>
<keyword evidence="6 7" id="KW-0804">Transcription</keyword>
<dbReference type="Gene3D" id="3.30.1480.10">
    <property type="entry name" value="NusA, N-terminal domain"/>
    <property type="match status" value="1"/>
</dbReference>
<dbReference type="InterPro" id="IPR010213">
    <property type="entry name" value="TF_NusA"/>
</dbReference>
<dbReference type="EMBL" id="DRTV01000084">
    <property type="protein sequence ID" value="HHF57998.1"/>
    <property type="molecule type" value="Genomic_DNA"/>
</dbReference>
<dbReference type="Pfam" id="PF08529">
    <property type="entry name" value="NusA_N"/>
    <property type="match status" value="1"/>
</dbReference>
<evidence type="ECO:0000256" key="5">
    <source>
        <dbReference type="ARBA" id="ARBA00023015"/>
    </source>
</evidence>
<dbReference type="Pfam" id="PF26594">
    <property type="entry name" value="KH_NusA_2nd"/>
    <property type="match status" value="1"/>
</dbReference>
<comment type="similarity">
    <text evidence="7">Belongs to the NusA family.</text>
</comment>
<dbReference type="InterPro" id="IPR009019">
    <property type="entry name" value="KH_sf_prok-type"/>
</dbReference>
<dbReference type="InterPro" id="IPR058582">
    <property type="entry name" value="KH_NusA_2nd"/>
</dbReference>
<dbReference type="AlphaFoldDB" id="A0A7C5M9U8"/>
<evidence type="ECO:0000256" key="6">
    <source>
        <dbReference type="ARBA" id="ARBA00023163"/>
    </source>
</evidence>
<dbReference type="NCBIfam" id="TIGR01953">
    <property type="entry name" value="NusA"/>
    <property type="match status" value="1"/>
</dbReference>
<dbReference type="GO" id="GO:0003723">
    <property type="term" value="F:RNA binding"/>
    <property type="evidence" value="ECO:0007669"/>
    <property type="project" value="UniProtKB-UniRule"/>
</dbReference>
<name>A0A7C5M9U8_UNCW3</name>
<dbReference type="SMART" id="SM00316">
    <property type="entry name" value="S1"/>
    <property type="match status" value="1"/>
</dbReference>
<dbReference type="GO" id="GO:0003700">
    <property type="term" value="F:DNA-binding transcription factor activity"/>
    <property type="evidence" value="ECO:0007669"/>
    <property type="project" value="InterPro"/>
</dbReference>
<dbReference type="PROSITE" id="PS50126">
    <property type="entry name" value="S1"/>
    <property type="match status" value="1"/>
</dbReference>
<dbReference type="Gene3D" id="2.40.50.140">
    <property type="entry name" value="Nucleic acid-binding proteins"/>
    <property type="match status" value="1"/>
</dbReference>
<dbReference type="PANTHER" id="PTHR22648:SF0">
    <property type="entry name" value="TRANSCRIPTION TERMINATION_ANTITERMINATION PROTEIN NUSA"/>
    <property type="match status" value="1"/>
</dbReference>
<dbReference type="CDD" id="cd04455">
    <property type="entry name" value="S1_NusA"/>
    <property type="match status" value="1"/>
</dbReference>
<dbReference type="Gene3D" id="3.30.300.20">
    <property type="match status" value="2"/>
</dbReference>
<proteinExistence type="inferred from homology"/>
<comment type="subunit">
    <text evidence="7">Monomer. Binds directly to the core enzyme of the DNA-dependent RNA polymerase and to nascent RNA.</text>
</comment>
<keyword evidence="1 7" id="KW-0806">Transcription termination</keyword>
<dbReference type="Proteomes" id="UP000886014">
    <property type="component" value="Unassembled WGS sequence"/>
</dbReference>
<dbReference type="InterPro" id="IPR013735">
    <property type="entry name" value="TF_NusA_N"/>
</dbReference>
<dbReference type="InterPro" id="IPR010995">
    <property type="entry name" value="DNA_repair_Rad51/TF_NusA_a-hlx"/>
</dbReference>
<feature type="domain" description="S1 motif" evidence="8">
    <location>
        <begin position="137"/>
        <end position="201"/>
    </location>
</feature>
<dbReference type="Pfam" id="PF13184">
    <property type="entry name" value="KH_NusA_1st"/>
    <property type="match status" value="1"/>
</dbReference>
<dbReference type="FunFam" id="3.30.300.20:FF:000002">
    <property type="entry name" value="Transcription termination/antitermination protein NusA"/>
    <property type="match status" value="1"/>
</dbReference>
<dbReference type="InterPro" id="IPR036555">
    <property type="entry name" value="NusA_N_sf"/>
</dbReference>
<dbReference type="InterPro" id="IPR015946">
    <property type="entry name" value="KH_dom-like_a/b"/>
</dbReference>
<sequence length="413" mass="46462">MANFEIDELIKQIVRTRKGITREFVISTLKDSIIYSIKKKKGQDYPVEVEIEPKRGIVQITVEKEVKKDVEDPDRDISVEEAKKYNPDIYIGAKVKVPVDLSFFGRGTVYKIQNLFLQRIREAEKQYIYKDFSQRIGEIIKGTIQKVDKTGVYVSLGNAEAILPPEEQIPGEKYKQGGDLKALILKVDESRRFQQVVLSRTHPDFLRRLVEEEVPEVVDGTVEVKAVARIPGKRAKVAVRSKNPKVDPVGACIGVKGKRIQTLVKQLSGEKIDVVRWSNNLLRFAANALAPVDPLIVFEEDDHLVAVVKDEDIANAKGQDAQNVILASKLVGKEIYVFPLSEAKLPSEAVSLLELESLSEKTLEALRTAGKYVFKEVPSLAELLNIEGIDEQTAYKLLEEIESKLEEKKKNAK</sequence>
<reference evidence="9" key="1">
    <citation type="journal article" date="2020" name="mSystems">
        <title>Genome- and Community-Level Interaction Insights into Carbon Utilization and Element Cycling Functions of Hydrothermarchaeota in Hydrothermal Sediment.</title>
        <authorList>
            <person name="Zhou Z."/>
            <person name="Liu Y."/>
            <person name="Xu W."/>
            <person name="Pan J."/>
            <person name="Luo Z.H."/>
            <person name="Li M."/>
        </authorList>
    </citation>
    <scope>NUCLEOTIDE SEQUENCE [LARGE SCALE GENOMIC DNA]</scope>
    <source>
        <strain evidence="9">HyVt-94</strain>
    </source>
</reference>
<keyword evidence="5 7" id="KW-0805">Transcription regulation</keyword>
<dbReference type="GO" id="GO:0006353">
    <property type="term" value="P:DNA-templated transcription termination"/>
    <property type="evidence" value="ECO:0007669"/>
    <property type="project" value="UniProtKB-UniRule"/>
</dbReference>